<organism evidence="2 3">
    <name type="scientific">Maioricimonas rarisocia</name>
    <dbReference type="NCBI Taxonomy" id="2528026"/>
    <lineage>
        <taxon>Bacteria</taxon>
        <taxon>Pseudomonadati</taxon>
        <taxon>Planctomycetota</taxon>
        <taxon>Planctomycetia</taxon>
        <taxon>Planctomycetales</taxon>
        <taxon>Planctomycetaceae</taxon>
        <taxon>Maioricimonas</taxon>
    </lineage>
</organism>
<evidence type="ECO:0000313" key="2">
    <source>
        <dbReference type="EMBL" id="QDU38886.1"/>
    </source>
</evidence>
<evidence type="ECO:0000313" key="3">
    <source>
        <dbReference type="Proteomes" id="UP000320496"/>
    </source>
</evidence>
<proteinExistence type="predicted"/>
<dbReference type="AlphaFoldDB" id="A0A517Z8V5"/>
<protein>
    <submittedName>
        <fullName evidence="2">Uncharacterized protein</fullName>
    </submittedName>
</protein>
<sequence>MSQAHPVQAVLTAWCWDQSQPTVAAGMPVPDDVERLLPEKTGGAGIPACRQATADVPMGETHGSQSRGTLNSGGPKLAARRYSPSPNRNGSPGISYPGRRPMFTSSPS</sequence>
<dbReference type="EMBL" id="CP036275">
    <property type="protein sequence ID" value="QDU38886.1"/>
    <property type="molecule type" value="Genomic_DNA"/>
</dbReference>
<feature type="compositionally biased region" description="Polar residues" evidence="1">
    <location>
        <begin position="62"/>
        <end position="72"/>
    </location>
</feature>
<feature type="region of interest" description="Disordered" evidence="1">
    <location>
        <begin position="33"/>
        <end position="108"/>
    </location>
</feature>
<accession>A0A517Z8V5</accession>
<gene>
    <name evidence="2" type="ORF">Mal4_32180</name>
</gene>
<dbReference type="Proteomes" id="UP000320496">
    <property type="component" value="Chromosome"/>
</dbReference>
<reference evidence="2 3" key="1">
    <citation type="submission" date="2019-02" db="EMBL/GenBank/DDBJ databases">
        <title>Deep-cultivation of Planctomycetes and their phenomic and genomic characterization uncovers novel biology.</title>
        <authorList>
            <person name="Wiegand S."/>
            <person name="Jogler M."/>
            <person name="Boedeker C."/>
            <person name="Pinto D."/>
            <person name="Vollmers J."/>
            <person name="Rivas-Marin E."/>
            <person name="Kohn T."/>
            <person name="Peeters S.H."/>
            <person name="Heuer A."/>
            <person name="Rast P."/>
            <person name="Oberbeckmann S."/>
            <person name="Bunk B."/>
            <person name="Jeske O."/>
            <person name="Meyerdierks A."/>
            <person name="Storesund J.E."/>
            <person name="Kallscheuer N."/>
            <person name="Luecker S."/>
            <person name="Lage O.M."/>
            <person name="Pohl T."/>
            <person name="Merkel B.J."/>
            <person name="Hornburger P."/>
            <person name="Mueller R.-W."/>
            <person name="Bruemmer F."/>
            <person name="Labrenz M."/>
            <person name="Spormann A.M."/>
            <person name="Op den Camp H."/>
            <person name="Overmann J."/>
            <person name="Amann R."/>
            <person name="Jetten M.S.M."/>
            <person name="Mascher T."/>
            <person name="Medema M.H."/>
            <person name="Devos D.P."/>
            <person name="Kaster A.-K."/>
            <person name="Ovreas L."/>
            <person name="Rohde M."/>
            <person name="Galperin M.Y."/>
            <person name="Jogler C."/>
        </authorList>
    </citation>
    <scope>NUCLEOTIDE SEQUENCE [LARGE SCALE GENOMIC DNA]</scope>
    <source>
        <strain evidence="2 3">Mal4</strain>
    </source>
</reference>
<dbReference type="KEGG" id="mri:Mal4_32180"/>
<name>A0A517Z8V5_9PLAN</name>
<keyword evidence="3" id="KW-1185">Reference proteome</keyword>
<evidence type="ECO:0000256" key="1">
    <source>
        <dbReference type="SAM" id="MobiDB-lite"/>
    </source>
</evidence>